<gene>
    <name evidence="9" type="primary">sigH_3</name>
    <name evidence="9" type="ORF">Enr13x_69190</name>
</gene>
<dbReference type="InterPro" id="IPR007630">
    <property type="entry name" value="RNA_pol_sigma70_r4"/>
</dbReference>
<evidence type="ECO:0000313" key="9">
    <source>
        <dbReference type="EMBL" id="QDV47010.1"/>
    </source>
</evidence>
<organism evidence="9 10">
    <name type="scientific">Stieleria neptunia</name>
    <dbReference type="NCBI Taxonomy" id="2527979"/>
    <lineage>
        <taxon>Bacteria</taxon>
        <taxon>Pseudomonadati</taxon>
        <taxon>Planctomycetota</taxon>
        <taxon>Planctomycetia</taxon>
        <taxon>Pirellulales</taxon>
        <taxon>Pirellulaceae</taxon>
        <taxon>Stieleria</taxon>
    </lineage>
</organism>
<feature type="region of interest" description="Disordered" evidence="6">
    <location>
        <begin position="1"/>
        <end position="34"/>
    </location>
</feature>
<name>A0A518I1L3_9BACT</name>
<protein>
    <submittedName>
        <fullName evidence="9">ECF RNA polymerase sigma factor SigH</fullName>
    </submittedName>
</protein>
<evidence type="ECO:0000313" key="10">
    <source>
        <dbReference type="Proteomes" id="UP000319004"/>
    </source>
</evidence>
<sequence>MSNLPADDGAPSPEPAPDASGGPQPGDGATEGGNQNVWREVFREAESGLRRFLAGKLPQAADVEDCLQSVMVAMLSNESKIPHAARRAWLYRVAANEAARWWRNKSTTDRVLEKHAHASFRIDTEPPSDLETQETLRHVHQAIEKLPQHTQQVIRLRLAEGMTFQAIADRLDQPLGTVLTRMRRAMQHLRNELDDDAAR</sequence>
<feature type="domain" description="RNA polymerase sigma-70 region 4" evidence="8">
    <location>
        <begin position="142"/>
        <end position="191"/>
    </location>
</feature>
<dbReference type="InterPro" id="IPR039425">
    <property type="entry name" value="RNA_pol_sigma-70-like"/>
</dbReference>
<proteinExistence type="inferred from homology"/>
<dbReference type="SUPFAM" id="SSF88659">
    <property type="entry name" value="Sigma3 and sigma4 domains of RNA polymerase sigma factors"/>
    <property type="match status" value="1"/>
</dbReference>
<evidence type="ECO:0000259" key="8">
    <source>
        <dbReference type="Pfam" id="PF04545"/>
    </source>
</evidence>
<dbReference type="Gene3D" id="1.10.1740.10">
    <property type="match status" value="1"/>
</dbReference>
<dbReference type="Proteomes" id="UP000319004">
    <property type="component" value="Chromosome"/>
</dbReference>
<dbReference type="KEGG" id="snep:Enr13x_69190"/>
<evidence type="ECO:0000256" key="6">
    <source>
        <dbReference type="SAM" id="MobiDB-lite"/>
    </source>
</evidence>
<dbReference type="Gene3D" id="1.10.10.10">
    <property type="entry name" value="Winged helix-like DNA-binding domain superfamily/Winged helix DNA-binding domain"/>
    <property type="match status" value="1"/>
</dbReference>
<reference evidence="9 10" key="1">
    <citation type="submission" date="2019-03" db="EMBL/GenBank/DDBJ databases">
        <title>Deep-cultivation of Planctomycetes and their phenomic and genomic characterization uncovers novel biology.</title>
        <authorList>
            <person name="Wiegand S."/>
            <person name="Jogler M."/>
            <person name="Boedeker C."/>
            <person name="Pinto D."/>
            <person name="Vollmers J."/>
            <person name="Rivas-Marin E."/>
            <person name="Kohn T."/>
            <person name="Peeters S.H."/>
            <person name="Heuer A."/>
            <person name="Rast P."/>
            <person name="Oberbeckmann S."/>
            <person name="Bunk B."/>
            <person name="Jeske O."/>
            <person name="Meyerdierks A."/>
            <person name="Storesund J.E."/>
            <person name="Kallscheuer N."/>
            <person name="Luecker S."/>
            <person name="Lage O.M."/>
            <person name="Pohl T."/>
            <person name="Merkel B.J."/>
            <person name="Hornburger P."/>
            <person name="Mueller R.-W."/>
            <person name="Bruemmer F."/>
            <person name="Labrenz M."/>
            <person name="Spormann A.M."/>
            <person name="Op den Camp H."/>
            <person name="Overmann J."/>
            <person name="Amann R."/>
            <person name="Jetten M.S.M."/>
            <person name="Mascher T."/>
            <person name="Medema M.H."/>
            <person name="Devos D.P."/>
            <person name="Kaster A.-K."/>
            <person name="Ovreas L."/>
            <person name="Rohde M."/>
            <person name="Galperin M.Y."/>
            <person name="Jogler C."/>
        </authorList>
    </citation>
    <scope>NUCLEOTIDE SEQUENCE [LARGE SCALE GENOMIC DNA]</scope>
    <source>
        <strain evidence="9 10">Enr13</strain>
    </source>
</reference>
<keyword evidence="2" id="KW-0805">Transcription regulation</keyword>
<evidence type="ECO:0000256" key="5">
    <source>
        <dbReference type="ARBA" id="ARBA00023163"/>
    </source>
</evidence>
<dbReference type="InterPro" id="IPR007627">
    <property type="entry name" value="RNA_pol_sigma70_r2"/>
</dbReference>
<dbReference type="PANTHER" id="PTHR43133:SF8">
    <property type="entry name" value="RNA POLYMERASE SIGMA FACTOR HI_1459-RELATED"/>
    <property type="match status" value="1"/>
</dbReference>
<evidence type="ECO:0000256" key="4">
    <source>
        <dbReference type="ARBA" id="ARBA00023125"/>
    </source>
</evidence>
<dbReference type="PANTHER" id="PTHR43133">
    <property type="entry name" value="RNA POLYMERASE ECF-TYPE SIGMA FACTO"/>
    <property type="match status" value="1"/>
</dbReference>
<dbReference type="RefSeq" id="WP_145391114.1">
    <property type="nucleotide sequence ID" value="NZ_CP037423.1"/>
</dbReference>
<keyword evidence="5" id="KW-0804">Transcription</keyword>
<dbReference type="GO" id="GO:0003677">
    <property type="term" value="F:DNA binding"/>
    <property type="evidence" value="ECO:0007669"/>
    <property type="project" value="UniProtKB-KW"/>
</dbReference>
<dbReference type="Pfam" id="PF04542">
    <property type="entry name" value="Sigma70_r2"/>
    <property type="match status" value="1"/>
</dbReference>
<evidence type="ECO:0000256" key="1">
    <source>
        <dbReference type="ARBA" id="ARBA00010641"/>
    </source>
</evidence>
<dbReference type="InterPro" id="IPR013324">
    <property type="entry name" value="RNA_pol_sigma_r3/r4-like"/>
</dbReference>
<keyword evidence="4" id="KW-0238">DNA-binding</keyword>
<dbReference type="EMBL" id="CP037423">
    <property type="protein sequence ID" value="QDV47010.1"/>
    <property type="molecule type" value="Genomic_DNA"/>
</dbReference>
<dbReference type="GO" id="GO:0016987">
    <property type="term" value="F:sigma factor activity"/>
    <property type="evidence" value="ECO:0007669"/>
    <property type="project" value="UniProtKB-KW"/>
</dbReference>
<comment type="similarity">
    <text evidence="1">Belongs to the sigma-70 factor family. ECF subfamily.</text>
</comment>
<dbReference type="CDD" id="cd06171">
    <property type="entry name" value="Sigma70_r4"/>
    <property type="match status" value="1"/>
</dbReference>
<dbReference type="InterPro" id="IPR014284">
    <property type="entry name" value="RNA_pol_sigma-70_dom"/>
</dbReference>
<dbReference type="NCBIfam" id="TIGR02937">
    <property type="entry name" value="sigma70-ECF"/>
    <property type="match status" value="1"/>
</dbReference>
<dbReference type="InterPro" id="IPR036388">
    <property type="entry name" value="WH-like_DNA-bd_sf"/>
</dbReference>
<evidence type="ECO:0000256" key="3">
    <source>
        <dbReference type="ARBA" id="ARBA00023082"/>
    </source>
</evidence>
<evidence type="ECO:0000259" key="7">
    <source>
        <dbReference type="Pfam" id="PF04542"/>
    </source>
</evidence>
<keyword evidence="10" id="KW-1185">Reference proteome</keyword>
<accession>A0A518I1L3</accession>
<feature type="domain" description="RNA polymerase sigma-70 region 2" evidence="7">
    <location>
        <begin position="47"/>
        <end position="106"/>
    </location>
</feature>
<dbReference type="SUPFAM" id="SSF88946">
    <property type="entry name" value="Sigma2 domain of RNA polymerase sigma factors"/>
    <property type="match status" value="1"/>
</dbReference>
<evidence type="ECO:0000256" key="2">
    <source>
        <dbReference type="ARBA" id="ARBA00023015"/>
    </source>
</evidence>
<dbReference type="InterPro" id="IPR013325">
    <property type="entry name" value="RNA_pol_sigma_r2"/>
</dbReference>
<dbReference type="GO" id="GO:0006352">
    <property type="term" value="P:DNA-templated transcription initiation"/>
    <property type="evidence" value="ECO:0007669"/>
    <property type="project" value="InterPro"/>
</dbReference>
<dbReference type="Pfam" id="PF04545">
    <property type="entry name" value="Sigma70_r4"/>
    <property type="match status" value="1"/>
</dbReference>
<keyword evidence="3" id="KW-0731">Sigma factor</keyword>
<dbReference type="AlphaFoldDB" id="A0A518I1L3"/>
<dbReference type="OrthoDB" id="273051at2"/>